<evidence type="ECO:0000313" key="2">
    <source>
        <dbReference type="Proteomes" id="UP001497535"/>
    </source>
</evidence>
<proteinExistence type="predicted"/>
<dbReference type="Proteomes" id="UP001497535">
    <property type="component" value="Unassembled WGS sequence"/>
</dbReference>
<dbReference type="EMBL" id="CAVMJV010000038">
    <property type="protein sequence ID" value="CAK5079518.1"/>
    <property type="molecule type" value="Genomic_DNA"/>
</dbReference>
<reference evidence="1" key="1">
    <citation type="submission" date="2023-11" db="EMBL/GenBank/DDBJ databases">
        <authorList>
            <person name="Poullet M."/>
        </authorList>
    </citation>
    <scope>NUCLEOTIDE SEQUENCE</scope>
    <source>
        <strain evidence="1">E1834</strain>
    </source>
</reference>
<comment type="caution">
    <text evidence="1">The sequence shown here is derived from an EMBL/GenBank/DDBJ whole genome shotgun (WGS) entry which is preliminary data.</text>
</comment>
<keyword evidence="2" id="KW-1185">Reference proteome</keyword>
<name>A0ACB0ZKK6_MELEN</name>
<sequence>MHFFKQISIPFISLFIFIKIPSLAHSNSHSLHPFSFSFLKSYTLLEISPHALMTTLP</sequence>
<protein>
    <submittedName>
        <fullName evidence="1">Uncharacterized protein</fullName>
    </submittedName>
</protein>
<organism evidence="1 2">
    <name type="scientific">Meloidogyne enterolobii</name>
    <name type="common">Root-knot nematode worm</name>
    <name type="synonym">Meloidogyne mayaguensis</name>
    <dbReference type="NCBI Taxonomy" id="390850"/>
    <lineage>
        <taxon>Eukaryota</taxon>
        <taxon>Metazoa</taxon>
        <taxon>Ecdysozoa</taxon>
        <taxon>Nematoda</taxon>
        <taxon>Chromadorea</taxon>
        <taxon>Rhabditida</taxon>
        <taxon>Tylenchina</taxon>
        <taxon>Tylenchomorpha</taxon>
        <taxon>Tylenchoidea</taxon>
        <taxon>Meloidogynidae</taxon>
        <taxon>Meloidogyninae</taxon>
        <taxon>Meloidogyne</taxon>
    </lineage>
</organism>
<accession>A0ACB0ZKK6</accession>
<evidence type="ECO:0000313" key="1">
    <source>
        <dbReference type="EMBL" id="CAK5079518.1"/>
    </source>
</evidence>
<gene>
    <name evidence="1" type="ORF">MENTE1834_LOCUS26634</name>
</gene>